<accession>A0AAD8ARA9</accession>
<sequence>MKSRQKEPRHHDVYNDLQLVTQTDISTNRLLDEQAFRQLETPVLFVTVSGS</sequence>
<dbReference type="Proteomes" id="UP001233172">
    <property type="component" value="Unassembled WGS sequence"/>
</dbReference>
<dbReference type="AlphaFoldDB" id="A0AAD8ARA9"/>
<comment type="caution">
    <text evidence="1">The sequence shown here is derived from an EMBL/GenBank/DDBJ whole genome shotgun (WGS) entry which is preliminary data.</text>
</comment>
<name>A0AAD8ARA9_BIOPF</name>
<evidence type="ECO:0000313" key="2">
    <source>
        <dbReference type="Proteomes" id="UP001233172"/>
    </source>
</evidence>
<gene>
    <name evidence="1" type="ORF">Bpfe_029676</name>
</gene>
<reference evidence="1" key="1">
    <citation type="journal article" date="2023" name="PLoS Negl. Trop. Dis.">
        <title>A genome sequence for Biomphalaria pfeifferi, the major vector snail for the human-infecting parasite Schistosoma mansoni.</title>
        <authorList>
            <person name="Bu L."/>
            <person name="Lu L."/>
            <person name="Laidemitt M.R."/>
            <person name="Zhang S.M."/>
            <person name="Mutuku M."/>
            <person name="Mkoji G."/>
            <person name="Steinauer M."/>
            <person name="Loker E.S."/>
        </authorList>
    </citation>
    <scope>NUCLEOTIDE SEQUENCE</scope>
    <source>
        <strain evidence="1">KasaAsao</strain>
    </source>
</reference>
<protein>
    <submittedName>
        <fullName evidence="1">Uncharacterized protein</fullName>
    </submittedName>
</protein>
<feature type="non-terminal residue" evidence="1">
    <location>
        <position position="51"/>
    </location>
</feature>
<keyword evidence="2" id="KW-1185">Reference proteome</keyword>
<reference evidence="1" key="2">
    <citation type="submission" date="2023-04" db="EMBL/GenBank/DDBJ databases">
        <authorList>
            <person name="Bu L."/>
            <person name="Lu L."/>
            <person name="Laidemitt M.R."/>
            <person name="Zhang S.M."/>
            <person name="Mutuku M."/>
            <person name="Mkoji G."/>
            <person name="Steinauer M."/>
            <person name="Loker E.S."/>
        </authorList>
    </citation>
    <scope>NUCLEOTIDE SEQUENCE</scope>
    <source>
        <strain evidence="1">KasaAsao</strain>
        <tissue evidence="1">Whole Snail</tissue>
    </source>
</reference>
<organism evidence="1 2">
    <name type="scientific">Biomphalaria pfeifferi</name>
    <name type="common">Bloodfluke planorb</name>
    <name type="synonym">Freshwater snail</name>
    <dbReference type="NCBI Taxonomy" id="112525"/>
    <lineage>
        <taxon>Eukaryota</taxon>
        <taxon>Metazoa</taxon>
        <taxon>Spiralia</taxon>
        <taxon>Lophotrochozoa</taxon>
        <taxon>Mollusca</taxon>
        <taxon>Gastropoda</taxon>
        <taxon>Heterobranchia</taxon>
        <taxon>Euthyneura</taxon>
        <taxon>Panpulmonata</taxon>
        <taxon>Hygrophila</taxon>
        <taxon>Lymnaeoidea</taxon>
        <taxon>Planorbidae</taxon>
        <taxon>Biomphalaria</taxon>
    </lineage>
</organism>
<proteinExistence type="predicted"/>
<evidence type="ECO:0000313" key="1">
    <source>
        <dbReference type="EMBL" id="KAK0040903.1"/>
    </source>
</evidence>
<dbReference type="EMBL" id="JASAOG010000298">
    <property type="protein sequence ID" value="KAK0040903.1"/>
    <property type="molecule type" value="Genomic_DNA"/>
</dbReference>